<evidence type="ECO:0000256" key="7">
    <source>
        <dbReference type="ARBA" id="ARBA00022723"/>
    </source>
</evidence>
<reference evidence="16" key="2">
    <citation type="submission" date="2013-04" db="UniProtKB">
        <authorList>
            <consortium name="EnsemblPlants"/>
        </authorList>
    </citation>
    <scope>IDENTIFICATION</scope>
</reference>
<evidence type="ECO:0000256" key="5">
    <source>
        <dbReference type="ARBA" id="ARBA00012251"/>
    </source>
</evidence>
<dbReference type="GO" id="GO:0008270">
    <property type="term" value="F:zinc ion binding"/>
    <property type="evidence" value="ECO:0007669"/>
    <property type="project" value="UniProtKB-KW"/>
</dbReference>
<dbReference type="PROSITE" id="PS00518">
    <property type="entry name" value="ZF_RING_1"/>
    <property type="match status" value="1"/>
</dbReference>
<evidence type="ECO:0000256" key="1">
    <source>
        <dbReference type="ARBA" id="ARBA00001798"/>
    </source>
</evidence>
<evidence type="ECO:0000256" key="9">
    <source>
        <dbReference type="ARBA" id="ARBA00022771"/>
    </source>
</evidence>
<feature type="region of interest" description="Disordered" evidence="13">
    <location>
        <begin position="1"/>
        <end position="67"/>
    </location>
</feature>
<dbReference type="OMA" id="RVEENIT"/>
<dbReference type="Gene3D" id="3.30.40.10">
    <property type="entry name" value="Zinc/RING finger domain, C3HC4 (zinc finger)"/>
    <property type="match status" value="1"/>
</dbReference>
<proteinExistence type="inferred from homology"/>
<dbReference type="InterPro" id="IPR017907">
    <property type="entry name" value="Znf_RING_CS"/>
</dbReference>
<evidence type="ECO:0000256" key="10">
    <source>
        <dbReference type="ARBA" id="ARBA00022786"/>
    </source>
</evidence>
<dbReference type="InterPro" id="IPR002867">
    <property type="entry name" value="IBR_dom"/>
</dbReference>
<dbReference type="EC" id="2.3.2.31" evidence="5"/>
<protein>
    <recommendedName>
        <fullName evidence="5">RBR-type E3 ubiquitin transferase</fullName>
        <ecNumber evidence="5">2.3.2.31</ecNumber>
    </recommendedName>
</protein>
<dbReference type="InterPro" id="IPR001841">
    <property type="entry name" value="Znf_RING"/>
</dbReference>
<dbReference type="InterPro" id="IPR031127">
    <property type="entry name" value="E3_UB_ligase_RBR"/>
</dbReference>
<evidence type="ECO:0000256" key="6">
    <source>
        <dbReference type="ARBA" id="ARBA00022679"/>
    </source>
</evidence>
<sequence length="392" mass="42386">VVIAATGEGSHSTPAVPAGKGKAQQSAPAGSSGKGKGRHSAPSVPAGKGEVARHHVQSDGPISSKRKALLADRDTPAVFAGMEEGDDNDWYESIIREAAIRELEEDPELHGLLPVQYFTPRSETPEAVTTAAAAAVEEGDEISMPKFFKKWGLHPSDLDPDEAGPSTRRPRVLPVSDDDLPTFDCGICFDTHPLLDMFRGLPCDHKFCLGCMAAYVEGKVGEADVPISCPHPECKKDDVVAGVLHPEECKKSIDFAAFSSWGLRLAEGAVPHYRRAYCPNRRCAVLLETSGEDKPAMAECPACKLALCAACGMEWRAEDNGEHMDCAKGPDAAMMKKLADEHRWKKCPKCKMMVERVSGCRVMNCRCRMVFCYDCGLQMSATLEGAEKCSCV</sequence>
<feature type="domain" description="RING-type" evidence="14">
    <location>
        <begin position="185"/>
        <end position="230"/>
    </location>
</feature>
<feature type="compositionally biased region" description="Low complexity" evidence="13">
    <location>
        <begin position="21"/>
        <end position="31"/>
    </location>
</feature>
<evidence type="ECO:0000256" key="13">
    <source>
        <dbReference type="SAM" id="MobiDB-lite"/>
    </source>
</evidence>
<evidence type="ECO:0000313" key="16">
    <source>
        <dbReference type="EnsemblPlants" id="OB09G17980.1"/>
    </source>
</evidence>
<comment type="cofactor">
    <cofactor evidence="2">
        <name>Zn(2+)</name>
        <dbReference type="ChEBI" id="CHEBI:29105"/>
    </cofactor>
</comment>
<keyword evidence="7" id="KW-0479">Metal-binding</keyword>
<evidence type="ECO:0000259" key="15">
    <source>
        <dbReference type="PROSITE" id="PS51873"/>
    </source>
</evidence>
<keyword evidence="11" id="KW-0862">Zinc</keyword>
<dbReference type="EnsemblPlants" id="OB09G17980.1">
    <property type="protein sequence ID" value="OB09G17980.1"/>
    <property type="gene ID" value="OB09G17980"/>
</dbReference>
<evidence type="ECO:0000256" key="8">
    <source>
        <dbReference type="ARBA" id="ARBA00022737"/>
    </source>
</evidence>
<organism evidence="16">
    <name type="scientific">Oryza brachyantha</name>
    <name type="common">malo sina</name>
    <dbReference type="NCBI Taxonomy" id="4533"/>
    <lineage>
        <taxon>Eukaryota</taxon>
        <taxon>Viridiplantae</taxon>
        <taxon>Streptophyta</taxon>
        <taxon>Embryophyta</taxon>
        <taxon>Tracheophyta</taxon>
        <taxon>Spermatophyta</taxon>
        <taxon>Magnoliopsida</taxon>
        <taxon>Liliopsida</taxon>
        <taxon>Poales</taxon>
        <taxon>Poaceae</taxon>
        <taxon>BOP clade</taxon>
        <taxon>Oryzoideae</taxon>
        <taxon>Oryzeae</taxon>
        <taxon>Oryzinae</taxon>
        <taxon>Oryza</taxon>
    </lineage>
</organism>
<name>J3MXR9_ORYBR</name>
<keyword evidence="10" id="KW-0833">Ubl conjugation pathway</keyword>
<evidence type="ECO:0000256" key="2">
    <source>
        <dbReference type="ARBA" id="ARBA00001947"/>
    </source>
</evidence>
<evidence type="ECO:0000256" key="11">
    <source>
        <dbReference type="ARBA" id="ARBA00022833"/>
    </source>
</evidence>
<dbReference type="PANTHER" id="PTHR11685">
    <property type="entry name" value="RBR FAMILY RING FINGER AND IBR DOMAIN-CONTAINING"/>
    <property type="match status" value="1"/>
</dbReference>
<dbReference type="InterPro" id="IPR044066">
    <property type="entry name" value="TRIAD_supradom"/>
</dbReference>
<dbReference type="PROSITE" id="PS51873">
    <property type="entry name" value="TRIAD"/>
    <property type="match status" value="1"/>
</dbReference>
<evidence type="ECO:0000259" key="14">
    <source>
        <dbReference type="PROSITE" id="PS50089"/>
    </source>
</evidence>
<dbReference type="SUPFAM" id="SSF57850">
    <property type="entry name" value="RING/U-box"/>
    <property type="match status" value="2"/>
</dbReference>
<keyword evidence="17" id="KW-1185">Reference proteome</keyword>
<dbReference type="PROSITE" id="PS50089">
    <property type="entry name" value="ZF_RING_2"/>
    <property type="match status" value="1"/>
</dbReference>
<comment type="similarity">
    <text evidence="4">Belongs to the RBR family. Ariadne subfamily.</text>
</comment>
<dbReference type="Proteomes" id="UP000006038">
    <property type="component" value="Chromosome 9"/>
</dbReference>
<dbReference type="Gene3D" id="1.20.120.1750">
    <property type="match status" value="1"/>
</dbReference>
<dbReference type="InterPro" id="IPR013083">
    <property type="entry name" value="Znf_RING/FYVE/PHD"/>
</dbReference>
<keyword evidence="9 12" id="KW-0863">Zinc-finger</keyword>
<dbReference type="Pfam" id="PF01485">
    <property type="entry name" value="IBR"/>
    <property type="match status" value="1"/>
</dbReference>
<dbReference type="HOGENOM" id="CLU_705135_0_0_1"/>
<evidence type="ECO:0000256" key="4">
    <source>
        <dbReference type="ARBA" id="ARBA00005884"/>
    </source>
</evidence>
<keyword evidence="8" id="KW-0677">Repeat</keyword>
<dbReference type="Gramene" id="OB09G17980.1">
    <property type="protein sequence ID" value="OB09G17980.1"/>
    <property type="gene ID" value="OB09G17980"/>
</dbReference>
<keyword evidence="6" id="KW-0808">Transferase</keyword>
<comment type="catalytic activity">
    <reaction evidence="1">
        <text>[E2 ubiquitin-conjugating enzyme]-S-ubiquitinyl-L-cysteine + [acceptor protein]-L-lysine = [E2 ubiquitin-conjugating enzyme]-L-cysteine + [acceptor protein]-N(6)-ubiquitinyl-L-lysine.</text>
        <dbReference type="EC" id="2.3.2.31"/>
    </reaction>
</comment>
<feature type="domain" description="RING-type" evidence="15">
    <location>
        <begin position="181"/>
        <end position="392"/>
    </location>
</feature>
<dbReference type="AlphaFoldDB" id="J3MXR9"/>
<evidence type="ECO:0000256" key="3">
    <source>
        <dbReference type="ARBA" id="ARBA00003976"/>
    </source>
</evidence>
<dbReference type="SMART" id="SM00647">
    <property type="entry name" value="IBR"/>
    <property type="match status" value="2"/>
</dbReference>
<reference evidence="16" key="1">
    <citation type="journal article" date="2013" name="Nat. Commun.">
        <title>Whole-genome sequencing of Oryza brachyantha reveals mechanisms underlying Oryza genome evolution.</title>
        <authorList>
            <person name="Chen J."/>
            <person name="Huang Q."/>
            <person name="Gao D."/>
            <person name="Wang J."/>
            <person name="Lang Y."/>
            <person name="Liu T."/>
            <person name="Li B."/>
            <person name="Bai Z."/>
            <person name="Luis Goicoechea J."/>
            <person name="Liang C."/>
            <person name="Chen C."/>
            <person name="Zhang W."/>
            <person name="Sun S."/>
            <person name="Liao Y."/>
            <person name="Zhang X."/>
            <person name="Yang L."/>
            <person name="Song C."/>
            <person name="Wang M."/>
            <person name="Shi J."/>
            <person name="Liu G."/>
            <person name="Liu J."/>
            <person name="Zhou H."/>
            <person name="Zhou W."/>
            <person name="Yu Q."/>
            <person name="An N."/>
            <person name="Chen Y."/>
            <person name="Cai Q."/>
            <person name="Wang B."/>
            <person name="Liu B."/>
            <person name="Min J."/>
            <person name="Huang Y."/>
            <person name="Wu H."/>
            <person name="Li Z."/>
            <person name="Zhang Y."/>
            <person name="Yin Y."/>
            <person name="Song W."/>
            <person name="Jiang J."/>
            <person name="Jackson S.A."/>
            <person name="Wing R.A."/>
            <person name="Wang J."/>
            <person name="Chen M."/>
        </authorList>
    </citation>
    <scope>NUCLEOTIDE SEQUENCE [LARGE SCALE GENOMIC DNA]</scope>
    <source>
        <strain evidence="16">cv. IRGC 101232</strain>
    </source>
</reference>
<dbReference type="eggNOG" id="KOG1812">
    <property type="taxonomic scope" value="Eukaryota"/>
</dbReference>
<evidence type="ECO:0000256" key="12">
    <source>
        <dbReference type="PROSITE-ProRule" id="PRU00175"/>
    </source>
</evidence>
<accession>J3MXR9</accession>
<dbReference type="GO" id="GO:0061630">
    <property type="term" value="F:ubiquitin protein ligase activity"/>
    <property type="evidence" value="ECO:0007669"/>
    <property type="project" value="UniProtKB-EC"/>
</dbReference>
<dbReference type="CDD" id="cd22584">
    <property type="entry name" value="Rcat_RBR_unk"/>
    <property type="match status" value="1"/>
</dbReference>
<dbReference type="GO" id="GO:0016567">
    <property type="term" value="P:protein ubiquitination"/>
    <property type="evidence" value="ECO:0007669"/>
    <property type="project" value="InterPro"/>
</dbReference>
<comment type="function">
    <text evidence="3">Might act as an E3 ubiquitin-protein ligase, or as part of E3 complex, which accepts ubiquitin from specific E2 ubiquitin-conjugating enzymes and then transfers it to substrates.</text>
</comment>
<evidence type="ECO:0000313" key="17">
    <source>
        <dbReference type="Proteomes" id="UP000006038"/>
    </source>
</evidence>